<keyword evidence="2" id="KW-0489">Methyltransferase</keyword>
<evidence type="ECO:0000313" key="2">
    <source>
        <dbReference type="EMBL" id="NAS20409.1"/>
    </source>
</evidence>
<dbReference type="Pfam" id="PF13649">
    <property type="entry name" value="Methyltransf_25"/>
    <property type="match status" value="1"/>
</dbReference>
<feature type="domain" description="Methyltransferase" evidence="1">
    <location>
        <begin position="50"/>
        <end position="147"/>
    </location>
</feature>
<comment type="caution">
    <text evidence="2">The sequence shown here is derived from an EMBL/GenBank/DDBJ whole genome shotgun (WGS) entry which is preliminary data.</text>
</comment>
<dbReference type="Proteomes" id="UP000479526">
    <property type="component" value="Unassembled WGS sequence"/>
</dbReference>
<dbReference type="CDD" id="cd02440">
    <property type="entry name" value="AdoMet_MTases"/>
    <property type="match status" value="1"/>
</dbReference>
<gene>
    <name evidence="2" type="ORF">GT755_01765</name>
</gene>
<dbReference type="AlphaFoldDB" id="A0A7C9MYG0"/>
<protein>
    <submittedName>
        <fullName evidence="2">Methyltransferase domain-containing protein</fullName>
    </submittedName>
</protein>
<evidence type="ECO:0000313" key="3">
    <source>
        <dbReference type="Proteomes" id="UP000479526"/>
    </source>
</evidence>
<proteinExistence type="predicted"/>
<dbReference type="InterPro" id="IPR041698">
    <property type="entry name" value="Methyltransf_25"/>
</dbReference>
<accession>A0A7C9MYG0</accession>
<evidence type="ECO:0000259" key="1">
    <source>
        <dbReference type="Pfam" id="PF13649"/>
    </source>
</evidence>
<dbReference type="SUPFAM" id="SSF53335">
    <property type="entry name" value="S-adenosyl-L-methionine-dependent methyltransferases"/>
    <property type="match status" value="1"/>
</dbReference>
<keyword evidence="3" id="KW-1185">Reference proteome</keyword>
<organism evidence="2 3">
    <name type="scientific">Herbidospora solisilvae</name>
    <dbReference type="NCBI Taxonomy" id="2696284"/>
    <lineage>
        <taxon>Bacteria</taxon>
        <taxon>Bacillati</taxon>
        <taxon>Actinomycetota</taxon>
        <taxon>Actinomycetes</taxon>
        <taxon>Streptosporangiales</taxon>
        <taxon>Streptosporangiaceae</taxon>
        <taxon>Herbidospora</taxon>
    </lineage>
</organism>
<dbReference type="InterPro" id="IPR029063">
    <property type="entry name" value="SAM-dependent_MTases_sf"/>
</dbReference>
<reference evidence="2 3" key="1">
    <citation type="submission" date="2020-01" db="EMBL/GenBank/DDBJ databases">
        <title>Herbidospora sp. NEAU-GS84 nov., a novel actinomycete isolated from soil.</title>
        <authorList>
            <person name="Han L."/>
        </authorList>
    </citation>
    <scope>NUCLEOTIDE SEQUENCE [LARGE SCALE GENOMIC DNA]</scope>
    <source>
        <strain evidence="2 3">NEAU-GS84</strain>
    </source>
</reference>
<dbReference type="GO" id="GO:0008168">
    <property type="term" value="F:methyltransferase activity"/>
    <property type="evidence" value="ECO:0007669"/>
    <property type="project" value="UniProtKB-KW"/>
</dbReference>
<sequence length="256" mass="28065">MAVTLTRDHARQWLDRWDVQQEGYHPAREERFAVLIDAVVETAGRPDPLVLDLGCGPGSLGARLKERLPEATVVGFDTDPLLTALGKTAYDGLRFVDADLRVPGWSAAAGLPRLADAAVSTTALHWLPEGPLTDLYRELATVLRPGGVFLNGDQMASPDGTRLAALERALAGRATDRRFPGERPENWADWWAAVERDPVLTALHADREKRREMAAHHGSESLHLETHVTALTKAGFAEVGTLWQEGDDRLLCAFLP</sequence>
<dbReference type="GO" id="GO:0032259">
    <property type="term" value="P:methylation"/>
    <property type="evidence" value="ECO:0007669"/>
    <property type="project" value="UniProtKB-KW"/>
</dbReference>
<dbReference type="EMBL" id="WXEW01000001">
    <property type="protein sequence ID" value="NAS20409.1"/>
    <property type="molecule type" value="Genomic_DNA"/>
</dbReference>
<name>A0A7C9MYG0_9ACTN</name>
<keyword evidence="2" id="KW-0808">Transferase</keyword>
<dbReference type="Gene3D" id="3.40.50.150">
    <property type="entry name" value="Vaccinia Virus protein VP39"/>
    <property type="match status" value="1"/>
</dbReference>